<dbReference type="EMBL" id="CP042260">
    <property type="protein sequence ID" value="QDY64857.1"/>
    <property type="molecule type" value="Genomic_DNA"/>
</dbReference>
<gene>
    <name evidence="1" type="ORF">FQA45_00210</name>
</gene>
<name>A0ABX5Y5D3_9MICC</name>
<evidence type="ECO:0000313" key="1">
    <source>
        <dbReference type="EMBL" id="QDY64857.1"/>
    </source>
</evidence>
<evidence type="ECO:0008006" key="3">
    <source>
        <dbReference type="Google" id="ProtNLM"/>
    </source>
</evidence>
<dbReference type="PROSITE" id="PS51354">
    <property type="entry name" value="GLUTAREDOXIN_2"/>
    <property type="match status" value="1"/>
</dbReference>
<dbReference type="RefSeq" id="WP_146274802.1">
    <property type="nucleotide sequence ID" value="NZ_CP042260.1"/>
</dbReference>
<evidence type="ECO:0000313" key="2">
    <source>
        <dbReference type="Proteomes" id="UP000320717"/>
    </source>
</evidence>
<keyword evidence="2" id="KW-1185">Reference proteome</keyword>
<accession>A0ABX5Y5D3</accession>
<reference evidence="1 2" key="1">
    <citation type="submission" date="2019-07" db="EMBL/GenBank/DDBJ databases">
        <title>Complete Genome Sequence of drought tolerant Plant Growth-Promoting Rhizobacterium Glutamicibacter halophytocola DR408.</title>
        <authorList>
            <person name="Nishu S.D."/>
            <person name="Lee T.K."/>
        </authorList>
    </citation>
    <scope>NUCLEOTIDE SEQUENCE [LARGE SCALE GENOMIC DNA]</scope>
    <source>
        <strain evidence="1 2">DR408</strain>
    </source>
</reference>
<protein>
    <recommendedName>
        <fullName evidence="3">NrdH-redoxin</fullName>
    </recommendedName>
</protein>
<dbReference type="Gene3D" id="3.40.30.10">
    <property type="entry name" value="Glutaredoxin"/>
    <property type="match status" value="1"/>
</dbReference>
<dbReference type="Proteomes" id="UP000320717">
    <property type="component" value="Chromosome"/>
</dbReference>
<sequence>MSQPVPQEAESQVDEKPRVRVYTPTTGCINCNNTFRVLDKEEIDYQVIKVSPEHVALIDELKREAEALGVKSEYPCVNVYYPSTGDEQIWFGFIPDNIKNIKKENEA</sequence>
<organism evidence="1 2">
    <name type="scientific">Glutamicibacter halophytocola</name>
    <dbReference type="NCBI Taxonomy" id="1933880"/>
    <lineage>
        <taxon>Bacteria</taxon>
        <taxon>Bacillati</taxon>
        <taxon>Actinomycetota</taxon>
        <taxon>Actinomycetes</taxon>
        <taxon>Micrococcales</taxon>
        <taxon>Micrococcaceae</taxon>
        <taxon>Glutamicibacter</taxon>
    </lineage>
</organism>
<proteinExistence type="predicted"/>